<keyword evidence="2" id="KW-0472">Membrane</keyword>
<gene>
    <name evidence="3" type="ORF">BA896_000730</name>
</gene>
<feature type="region of interest" description="Disordered" evidence="1">
    <location>
        <begin position="1"/>
        <end position="32"/>
    </location>
</feature>
<protein>
    <submittedName>
        <fullName evidence="3">Uncharacterized protein</fullName>
    </submittedName>
</protein>
<name>A0A1E8PN70_9BURK</name>
<reference evidence="3 4" key="1">
    <citation type="submission" date="2016-10" db="EMBL/GenBank/DDBJ databases">
        <title>Updated version of Genome Assembly of Janthinobacterium lividum ERGS5:01.</title>
        <authorList>
            <person name="Kumar R."/>
            <person name="Acharya V."/>
            <person name="Singh D."/>
        </authorList>
    </citation>
    <scope>NUCLEOTIDE SEQUENCE [LARGE SCALE GENOMIC DNA]</scope>
    <source>
        <strain evidence="3 4">ERGS5:01</strain>
    </source>
</reference>
<evidence type="ECO:0000313" key="3">
    <source>
        <dbReference type="EMBL" id="OFJ47748.1"/>
    </source>
</evidence>
<organism evidence="3 4">
    <name type="scientific">Janthinobacterium lividum</name>
    <dbReference type="NCBI Taxonomy" id="29581"/>
    <lineage>
        <taxon>Bacteria</taxon>
        <taxon>Pseudomonadati</taxon>
        <taxon>Pseudomonadota</taxon>
        <taxon>Betaproteobacteria</taxon>
        <taxon>Burkholderiales</taxon>
        <taxon>Oxalobacteraceae</taxon>
        <taxon>Janthinobacterium</taxon>
    </lineage>
</organism>
<accession>A0A1E8PN70</accession>
<keyword evidence="2" id="KW-1133">Transmembrane helix</keyword>
<sequence>MPWGSDDSHGRRAGHRGLTGGAYGGRRHGADDGHPQRTVIIFDGVVLASPAPTSYQEIMSPIERKWWFTMPVMLIAMGTTLWLLDCARVPRTYSLAWVTIFSLCWVPLQRSLSFLLWILLLWLAPGLADKKLSQH</sequence>
<dbReference type="Proteomes" id="UP000092634">
    <property type="component" value="Unassembled WGS sequence"/>
</dbReference>
<dbReference type="EMBL" id="MAQB02000001">
    <property type="protein sequence ID" value="OFJ47748.1"/>
    <property type="molecule type" value="Genomic_DNA"/>
</dbReference>
<comment type="caution">
    <text evidence="3">The sequence shown here is derived from an EMBL/GenBank/DDBJ whole genome shotgun (WGS) entry which is preliminary data.</text>
</comment>
<feature type="compositionally biased region" description="Basic and acidic residues" evidence="1">
    <location>
        <begin position="1"/>
        <end position="10"/>
    </location>
</feature>
<evidence type="ECO:0000256" key="2">
    <source>
        <dbReference type="SAM" id="Phobius"/>
    </source>
</evidence>
<feature type="transmembrane region" description="Helical" evidence="2">
    <location>
        <begin position="96"/>
        <end position="124"/>
    </location>
</feature>
<dbReference type="AlphaFoldDB" id="A0A1E8PN70"/>
<evidence type="ECO:0000313" key="4">
    <source>
        <dbReference type="Proteomes" id="UP000092634"/>
    </source>
</evidence>
<proteinExistence type="predicted"/>
<feature type="transmembrane region" description="Helical" evidence="2">
    <location>
        <begin position="66"/>
        <end position="84"/>
    </location>
</feature>
<evidence type="ECO:0000256" key="1">
    <source>
        <dbReference type="SAM" id="MobiDB-lite"/>
    </source>
</evidence>
<keyword evidence="2" id="KW-0812">Transmembrane</keyword>